<name>A0A6M3JXM4_9ZZZZ</name>
<proteinExistence type="predicted"/>
<evidence type="ECO:0000313" key="1">
    <source>
        <dbReference type="EMBL" id="QJA73385.1"/>
    </source>
</evidence>
<gene>
    <name evidence="1" type="ORF">MM415A02394_0012</name>
</gene>
<dbReference type="AlphaFoldDB" id="A0A6M3JXM4"/>
<dbReference type="EMBL" id="MT142023">
    <property type="protein sequence ID" value="QJA73385.1"/>
    <property type="molecule type" value="Genomic_DNA"/>
</dbReference>
<accession>A0A6M3JXM4</accession>
<protein>
    <submittedName>
        <fullName evidence="1">Uncharacterized protein</fullName>
    </submittedName>
</protein>
<sequence>MMSNITREKLAGLLHTCGLNAFTHPKDESATSWILYRGEIADELLKICEISEKKEGG</sequence>
<organism evidence="1">
    <name type="scientific">viral metagenome</name>
    <dbReference type="NCBI Taxonomy" id="1070528"/>
    <lineage>
        <taxon>unclassified sequences</taxon>
        <taxon>metagenomes</taxon>
        <taxon>organismal metagenomes</taxon>
    </lineage>
</organism>
<reference evidence="1" key="1">
    <citation type="submission" date="2020-03" db="EMBL/GenBank/DDBJ databases">
        <title>The deep terrestrial virosphere.</title>
        <authorList>
            <person name="Holmfeldt K."/>
            <person name="Nilsson E."/>
            <person name="Simone D."/>
            <person name="Lopez-Fernandez M."/>
            <person name="Wu X."/>
            <person name="de Brujin I."/>
            <person name="Lundin D."/>
            <person name="Andersson A."/>
            <person name="Bertilsson S."/>
            <person name="Dopson M."/>
        </authorList>
    </citation>
    <scope>NUCLEOTIDE SEQUENCE</scope>
    <source>
        <strain evidence="1">MM415A02394</strain>
    </source>
</reference>